<keyword evidence="3" id="KW-1185">Reference proteome</keyword>
<evidence type="ECO:0000313" key="3">
    <source>
        <dbReference type="Proteomes" id="UP001302494"/>
    </source>
</evidence>
<reference evidence="2 3" key="1">
    <citation type="submission" date="2023-01" db="EMBL/GenBank/DDBJ databases">
        <title>Cultivation and genomic characterization of new, ubiquitous marine nitrite-oxidizing bacteria from the Nitrospirales.</title>
        <authorList>
            <person name="Mueller A.J."/>
            <person name="Daebeler A."/>
            <person name="Herbold C.W."/>
            <person name="Kirkegaard R.H."/>
            <person name="Daims H."/>
        </authorList>
    </citation>
    <scope>NUCLEOTIDE SEQUENCE [LARGE SCALE GENOMIC DNA]</scope>
    <source>
        <strain evidence="2 3">DK</strain>
    </source>
</reference>
<organism evidence="2 3">
    <name type="scientific">Candidatus Nitrospira neomarina</name>
    <dbReference type="NCBI Taxonomy" id="3020899"/>
    <lineage>
        <taxon>Bacteria</taxon>
        <taxon>Pseudomonadati</taxon>
        <taxon>Nitrospirota</taxon>
        <taxon>Nitrospiria</taxon>
        <taxon>Nitrospirales</taxon>
        <taxon>Nitrospiraceae</taxon>
        <taxon>Nitrospira</taxon>
    </lineage>
</organism>
<feature type="transmembrane region" description="Helical" evidence="1">
    <location>
        <begin position="21"/>
        <end position="40"/>
    </location>
</feature>
<evidence type="ECO:0000313" key="2">
    <source>
        <dbReference type="EMBL" id="WNM60357.1"/>
    </source>
</evidence>
<dbReference type="KEGG" id="nneo:PQG83_11340"/>
<dbReference type="RefSeq" id="WP_312741001.1">
    <property type="nucleotide sequence ID" value="NZ_CP116968.1"/>
</dbReference>
<keyword evidence="1" id="KW-0812">Transmembrane</keyword>
<evidence type="ECO:0000256" key="1">
    <source>
        <dbReference type="SAM" id="Phobius"/>
    </source>
</evidence>
<proteinExistence type="predicted"/>
<gene>
    <name evidence="2" type="ORF">PQG83_11340</name>
</gene>
<accession>A0AA96JUA2</accession>
<dbReference type="Proteomes" id="UP001302494">
    <property type="component" value="Chromosome"/>
</dbReference>
<keyword evidence="1" id="KW-1133">Transmembrane helix</keyword>
<keyword evidence="1" id="KW-0472">Membrane</keyword>
<protein>
    <recommendedName>
        <fullName evidence="4">Outer membrane lipoprotein carrier protein LolA</fullName>
    </recommendedName>
</protein>
<dbReference type="AlphaFoldDB" id="A0AA96JUA2"/>
<sequence>MKWIDFSLLLSRTCDKTFAGFVVCAIFGTVAWSPLAWGFAGSSSFPHDDPPEFSARLMWKTGGRIAKAQLFVKNDRYRIEPAGGVRTELGFASVLIIRLDKQKTWYVFSQRRMIVSVPLTLDFLLPFSIKLEGETSRSVIGESVVGDQPALLYDVEVKDRFGQLERYFEWVDPKREILLKLLSQDRDWFVEYHHVVLSSQPDYYFEAPLGYRIIEAQEAPIPRG</sequence>
<dbReference type="EMBL" id="CP116968">
    <property type="protein sequence ID" value="WNM60357.1"/>
    <property type="molecule type" value="Genomic_DNA"/>
</dbReference>
<name>A0AA96JUA2_9BACT</name>
<evidence type="ECO:0008006" key="4">
    <source>
        <dbReference type="Google" id="ProtNLM"/>
    </source>
</evidence>